<dbReference type="SUPFAM" id="SSF52540">
    <property type="entry name" value="P-loop containing nucleoside triphosphate hydrolases"/>
    <property type="match status" value="2"/>
</dbReference>
<accession>A0ABY7FKM8</accession>
<dbReference type="Proteomes" id="UP001164746">
    <property type="component" value="Chromosome 12"/>
</dbReference>
<reference evidence="2" key="1">
    <citation type="submission" date="2022-11" db="EMBL/GenBank/DDBJ databases">
        <title>Centuries of genome instability and evolution in soft-shell clam transmissible cancer (bioRxiv).</title>
        <authorList>
            <person name="Hart S.F.M."/>
            <person name="Yonemitsu M.A."/>
            <person name="Giersch R.M."/>
            <person name="Beal B.F."/>
            <person name="Arriagada G."/>
            <person name="Davis B.W."/>
            <person name="Ostrander E.A."/>
            <person name="Goff S.P."/>
            <person name="Metzger M.J."/>
        </authorList>
    </citation>
    <scope>NUCLEOTIDE SEQUENCE</scope>
    <source>
        <strain evidence="2">MELC-2E11</strain>
        <tissue evidence="2">Siphon/mantle</tissue>
    </source>
</reference>
<name>A0ABY7FKM8_MYAAR</name>
<dbReference type="Gene3D" id="3.40.50.300">
    <property type="entry name" value="P-loop containing nucleotide triphosphate hydrolases"/>
    <property type="match status" value="1"/>
</dbReference>
<evidence type="ECO:0008006" key="4">
    <source>
        <dbReference type="Google" id="ProtNLM"/>
    </source>
</evidence>
<dbReference type="PANTHER" id="PTHR47642:SF5">
    <property type="entry name" value="ATP-DEPENDENT DNA HELICASE"/>
    <property type="match status" value="1"/>
</dbReference>
<dbReference type="InterPro" id="IPR051055">
    <property type="entry name" value="PIF1_helicase"/>
</dbReference>
<organism evidence="2 3">
    <name type="scientific">Mya arenaria</name>
    <name type="common">Soft-shell clam</name>
    <dbReference type="NCBI Taxonomy" id="6604"/>
    <lineage>
        <taxon>Eukaryota</taxon>
        <taxon>Metazoa</taxon>
        <taxon>Spiralia</taxon>
        <taxon>Lophotrochozoa</taxon>
        <taxon>Mollusca</taxon>
        <taxon>Bivalvia</taxon>
        <taxon>Autobranchia</taxon>
        <taxon>Heteroconchia</taxon>
        <taxon>Euheterodonta</taxon>
        <taxon>Imparidentia</taxon>
        <taxon>Neoheterodontei</taxon>
        <taxon>Myida</taxon>
        <taxon>Myoidea</taxon>
        <taxon>Myidae</taxon>
        <taxon>Mya</taxon>
    </lineage>
</organism>
<proteinExistence type="predicted"/>
<dbReference type="Gene3D" id="3.60.10.10">
    <property type="entry name" value="Endonuclease/exonuclease/phosphatase"/>
    <property type="match status" value="1"/>
</dbReference>
<evidence type="ECO:0000313" key="2">
    <source>
        <dbReference type="EMBL" id="WAR21597.1"/>
    </source>
</evidence>
<sequence>MYIVSYISKGQRGMSDLLRRACEDARKGGSDIRSQVREIGNKFTKHVEISAQEAAYITLQLPLRRSSRSFLFINTSRPNDRPFLVKDLEQTKRLPDDSEDIQCENVISRYTKRDSRSEMLCLADFAANYDMVFTKAQHKDKSQTELPESDIEPNLEDNHMQDTQDEHKFINLQDKTKLRHRKKPKVIRYEKTDAFFPWRQENKIIGICETYEEKYRLHKEAIEDKIQEYAPLLSAINDIEEMLQLQDDDSDQVIAPVTQHQEEIDADDDVNTTENANENLFTDYDIGNDIGISSSTTMEDTIRNRVTDEEYRQDVRSLNEKQYELFLHVLKTVKTDQSQFFLFITGGAGVGKTKLTKTLYQIQSHNSALFDQALSEKVTNKAIDIVIGNIPPDVQTRILEKAPILPGDSMGLPMMYRSAVGLRNELTLNLDVEDGLVNGAGGLCSNFTKTISGRLKFVWIHFDDPRIGLLLRRNSGHLYRNEIHKDWTPIAPVKRKFPVGKYKNACIQRDQFPLNLTCAKTIHKCQGDTLQDVVVQLPIEKRLHVHYVALSRVTTMNRLHIFQPFDPSKITVSGDVQLEMERLHNKQSSSTVLHTFVYFANISLCADVLILTESKLCAKDNIQVQRTPHGSIVITKPQHQVHVEGVNAAVIEMTFITVLQPHSINILGLYRPPNQRWKPFQHAVEQKLKSFCGSQKPIVIGDFNTDSTTYQQLCSIMKKYQFTQIAKVPSHPEQ</sequence>
<gene>
    <name evidence="2" type="ORF">MAR_015571</name>
</gene>
<dbReference type="InterPro" id="IPR027417">
    <property type="entry name" value="P-loop_NTPase"/>
</dbReference>
<feature type="region of interest" description="Disordered" evidence="1">
    <location>
        <begin position="139"/>
        <end position="158"/>
    </location>
</feature>
<protein>
    <recommendedName>
        <fullName evidence="4">DNA helicase</fullName>
    </recommendedName>
</protein>
<dbReference type="SUPFAM" id="SSF56219">
    <property type="entry name" value="DNase I-like"/>
    <property type="match status" value="1"/>
</dbReference>
<dbReference type="PANTHER" id="PTHR47642">
    <property type="entry name" value="ATP-DEPENDENT DNA HELICASE"/>
    <property type="match status" value="1"/>
</dbReference>
<dbReference type="EMBL" id="CP111023">
    <property type="protein sequence ID" value="WAR21597.1"/>
    <property type="molecule type" value="Genomic_DNA"/>
</dbReference>
<evidence type="ECO:0000313" key="3">
    <source>
        <dbReference type="Proteomes" id="UP001164746"/>
    </source>
</evidence>
<dbReference type="InterPro" id="IPR036691">
    <property type="entry name" value="Endo/exonu/phosph_ase_sf"/>
</dbReference>
<evidence type="ECO:0000256" key="1">
    <source>
        <dbReference type="SAM" id="MobiDB-lite"/>
    </source>
</evidence>
<keyword evidence="3" id="KW-1185">Reference proteome</keyword>